<dbReference type="SMART" id="SM00364">
    <property type="entry name" value="LRR_BAC"/>
    <property type="match status" value="11"/>
</dbReference>
<evidence type="ECO:0000313" key="4">
    <source>
        <dbReference type="Ensembl" id="ENSSFAP00005002580.1"/>
    </source>
</evidence>
<dbReference type="FunCoup" id="A0A672FE06">
    <property type="interactions" value="703"/>
</dbReference>
<dbReference type="Pfam" id="PF13855">
    <property type="entry name" value="LRR_8"/>
    <property type="match status" value="5"/>
</dbReference>
<dbReference type="InParanoid" id="A0A672FE06"/>
<feature type="region of interest" description="Disordered" evidence="3">
    <location>
        <begin position="1"/>
        <end position="36"/>
    </location>
</feature>
<keyword evidence="2" id="KW-0677">Repeat</keyword>
<proteinExistence type="predicted"/>
<dbReference type="Gene3D" id="3.80.10.10">
    <property type="entry name" value="Ribonuclease Inhibitor"/>
    <property type="match status" value="4"/>
</dbReference>
<reference evidence="4" key="2">
    <citation type="submission" date="2025-09" db="UniProtKB">
        <authorList>
            <consortium name="Ensembl"/>
        </authorList>
    </citation>
    <scope>IDENTIFICATION</scope>
</reference>
<dbReference type="FunFam" id="3.80.10.10:FF:000116">
    <property type="entry name" value="Leucine-rich repeat-containing protein 40"/>
    <property type="match status" value="1"/>
</dbReference>
<accession>A0A672FE06</accession>
<feature type="compositionally biased region" description="Acidic residues" evidence="3">
    <location>
        <begin position="24"/>
        <end position="34"/>
    </location>
</feature>
<dbReference type="InterPro" id="IPR001611">
    <property type="entry name" value="Leu-rich_rpt"/>
</dbReference>
<sequence>MSRSGRPKKVDSLAGFRSRRGPAGEEEEAAEEAAEVPAGLLKEARRSGQLNLSSRGLTAVPPAVYRLDVDAPPEARRDVSFAAAAEQRWWERAELTKLLLASNRIARLDDDVRLLPALLTLDLHDNRLSDVPEALGELTQLRQLRLGQNQLRLLPLGLFSASGLQTLSLQKNQLESVPEQLGNLTRLTHLDLSHNLLGALPDSLGGLESLLDLQLAHNRLGRLPPGAARLTRLRSLDCSHNLLDELPADLSALTGLEQLRLRHNRLRLLPELLPPNLKELYLGNNHLEAEGAGPLSGHAHLSVLDLRGNRLARVPDGVAALQTLTRLDLADNDIATLPPAIGLLPRLTALQLEGNPLRGLRRDMLTKGTGELLKYLRGRIQPEEPAEAAERSGLRLPSDDPLHAESIRTLKVLDYSDRKALQVPDELFAAAAAADSVTRVDLSRNQLSCVPDGLALLASSLRDLSLAFNRLTACSPALCGLRQLTHLDLRNNQLSDLPPDMTTLEKLLCINLQFNRFRSVPEVLHQLGSLETLVLGNNQIQEVDPAGLRALERLSTLDLSNNDLTRVPPELGLCSSLRRLVLEGNPFRTPRPAVLAKGTEAVLEFLRGRVVPPAPPPPPQ</sequence>
<dbReference type="AlphaFoldDB" id="A0A672FE06"/>
<dbReference type="PROSITE" id="PS51450">
    <property type="entry name" value="LRR"/>
    <property type="match status" value="5"/>
</dbReference>
<dbReference type="SMART" id="SM00369">
    <property type="entry name" value="LRR_TYP"/>
    <property type="match status" value="15"/>
</dbReference>
<evidence type="ECO:0000313" key="5">
    <source>
        <dbReference type="Proteomes" id="UP000472267"/>
    </source>
</evidence>
<dbReference type="InterPro" id="IPR032675">
    <property type="entry name" value="LRR_dom_sf"/>
</dbReference>
<evidence type="ECO:0000256" key="2">
    <source>
        <dbReference type="ARBA" id="ARBA00022737"/>
    </source>
</evidence>
<dbReference type="Ensembl" id="ENSSFAT00005002797.1">
    <property type="protein sequence ID" value="ENSSFAP00005002580.1"/>
    <property type="gene ID" value="ENSSFAG00005001827.1"/>
</dbReference>
<evidence type="ECO:0000256" key="1">
    <source>
        <dbReference type="ARBA" id="ARBA00022614"/>
    </source>
</evidence>
<keyword evidence="1" id="KW-0433">Leucine-rich repeat</keyword>
<evidence type="ECO:0000256" key="3">
    <source>
        <dbReference type="SAM" id="MobiDB-lite"/>
    </source>
</evidence>
<protein>
    <submittedName>
        <fullName evidence="4">Leucine-rich repeat-containing protein 40-like</fullName>
    </submittedName>
</protein>
<dbReference type="Pfam" id="PF13516">
    <property type="entry name" value="LRR_6"/>
    <property type="match status" value="1"/>
</dbReference>
<dbReference type="SMART" id="SM00368">
    <property type="entry name" value="LRR_RI"/>
    <property type="match status" value="5"/>
</dbReference>
<gene>
    <name evidence="4" type="primary">lrrc40</name>
</gene>
<dbReference type="GO" id="GO:0005737">
    <property type="term" value="C:cytoplasm"/>
    <property type="evidence" value="ECO:0007669"/>
    <property type="project" value="TreeGrafter"/>
</dbReference>
<dbReference type="OMA" id="CMLHKLT"/>
<dbReference type="FunFam" id="3.80.10.10:FF:000193">
    <property type="entry name" value="Leucine-rich repeat-containing protein 40"/>
    <property type="match status" value="1"/>
</dbReference>
<dbReference type="PRINTS" id="PR00019">
    <property type="entry name" value="LEURICHRPT"/>
</dbReference>
<dbReference type="PANTHER" id="PTHR48051:SF1">
    <property type="entry name" value="RAS SUPPRESSOR PROTEIN 1"/>
    <property type="match status" value="1"/>
</dbReference>
<name>A0A672FE06_SALFA</name>
<keyword evidence="5" id="KW-1185">Reference proteome</keyword>
<dbReference type="Proteomes" id="UP000472267">
    <property type="component" value="Unassembled WGS sequence"/>
</dbReference>
<dbReference type="SUPFAM" id="SSF52058">
    <property type="entry name" value="L domain-like"/>
    <property type="match status" value="2"/>
</dbReference>
<organism evidence="4 5">
    <name type="scientific">Salarias fasciatus</name>
    <name type="common">Jewelled blenny</name>
    <name type="synonym">Blennius fasciatus</name>
    <dbReference type="NCBI Taxonomy" id="181472"/>
    <lineage>
        <taxon>Eukaryota</taxon>
        <taxon>Metazoa</taxon>
        <taxon>Chordata</taxon>
        <taxon>Craniata</taxon>
        <taxon>Vertebrata</taxon>
        <taxon>Euteleostomi</taxon>
        <taxon>Actinopterygii</taxon>
        <taxon>Neopterygii</taxon>
        <taxon>Teleostei</taxon>
        <taxon>Neoteleostei</taxon>
        <taxon>Acanthomorphata</taxon>
        <taxon>Ovalentaria</taxon>
        <taxon>Blenniimorphae</taxon>
        <taxon>Blenniiformes</taxon>
        <taxon>Blennioidei</taxon>
        <taxon>Blenniidae</taxon>
        <taxon>Salariinae</taxon>
        <taxon>Salarias</taxon>
    </lineage>
</organism>
<dbReference type="InterPro" id="IPR050216">
    <property type="entry name" value="LRR_domain-containing"/>
</dbReference>
<dbReference type="InterPro" id="IPR003591">
    <property type="entry name" value="Leu-rich_rpt_typical-subtyp"/>
</dbReference>
<reference evidence="4" key="1">
    <citation type="submission" date="2025-08" db="UniProtKB">
        <authorList>
            <consortium name="Ensembl"/>
        </authorList>
    </citation>
    <scope>IDENTIFICATION</scope>
</reference>
<dbReference type="SMART" id="SM00365">
    <property type="entry name" value="LRR_SD22"/>
    <property type="match status" value="6"/>
</dbReference>
<dbReference type="OrthoDB" id="660555at2759"/>
<dbReference type="PANTHER" id="PTHR48051">
    <property type="match status" value="1"/>
</dbReference>